<feature type="region of interest" description="Disordered" evidence="1">
    <location>
        <begin position="66"/>
        <end position="117"/>
    </location>
</feature>
<reference evidence="2 3" key="1">
    <citation type="journal article" date="2024" name="IMA Fungus">
        <title>Apiospora arundinis, a panoply of carbohydrate-active enzymes and secondary metabolites.</title>
        <authorList>
            <person name="Sorensen T."/>
            <person name="Petersen C."/>
            <person name="Muurmann A.T."/>
            <person name="Christiansen J.V."/>
            <person name="Brundto M.L."/>
            <person name="Overgaard C.K."/>
            <person name="Boysen A.T."/>
            <person name="Wollenberg R.D."/>
            <person name="Larsen T.O."/>
            <person name="Sorensen J.L."/>
            <person name="Nielsen K.L."/>
            <person name="Sondergaard T.E."/>
        </authorList>
    </citation>
    <scope>NUCLEOTIDE SEQUENCE [LARGE SCALE GENOMIC DNA]</scope>
    <source>
        <strain evidence="2 3">AAU 773</strain>
    </source>
</reference>
<accession>A0ABR2HTG7</accession>
<comment type="caution">
    <text evidence="2">The sequence shown here is derived from an EMBL/GenBank/DDBJ whole genome shotgun (WGS) entry which is preliminary data.</text>
</comment>
<keyword evidence="3" id="KW-1185">Reference proteome</keyword>
<evidence type="ECO:0000256" key="1">
    <source>
        <dbReference type="SAM" id="MobiDB-lite"/>
    </source>
</evidence>
<name>A0ABR2HTG7_9PEZI</name>
<sequence length="117" mass="13048">MGCFNSKSAKELDGREVAIQYRTILINKLDNPRITMSKRIEVEEELDQFMGFSEREQEIYASLRLAPAQPRPRPCPRPQTVHSLSSSVGSTVSSRSSRSSHSLDEKAEIRGLIANAG</sequence>
<proteinExistence type="predicted"/>
<feature type="compositionally biased region" description="Low complexity" evidence="1">
    <location>
        <begin position="78"/>
        <end position="100"/>
    </location>
</feature>
<gene>
    <name evidence="2" type="ORF">PGQ11_014796</name>
</gene>
<dbReference type="Proteomes" id="UP001390339">
    <property type="component" value="Unassembled WGS sequence"/>
</dbReference>
<dbReference type="EMBL" id="JAPCWZ010000009">
    <property type="protein sequence ID" value="KAK8852317.1"/>
    <property type="molecule type" value="Genomic_DNA"/>
</dbReference>
<protein>
    <submittedName>
        <fullName evidence="2">Uncharacterized protein</fullName>
    </submittedName>
</protein>
<evidence type="ECO:0000313" key="3">
    <source>
        <dbReference type="Proteomes" id="UP001390339"/>
    </source>
</evidence>
<organism evidence="2 3">
    <name type="scientific">Apiospora arundinis</name>
    <dbReference type="NCBI Taxonomy" id="335852"/>
    <lineage>
        <taxon>Eukaryota</taxon>
        <taxon>Fungi</taxon>
        <taxon>Dikarya</taxon>
        <taxon>Ascomycota</taxon>
        <taxon>Pezizomycotina</taxon>
        <taxon>Sordariomycetes</taxon>
        <taxon>Xylariomycetidae</taxon>
        <taxon>Amphisphaeriales</taxon>
        <taxon>Apiosporaceae</taxon>
        <taxon>Apiospora</taxon>
    </lineage>
</organism>
<evidence type="ECO:0000313" key="2">
    <source>
        <dbReference type="EMBL" id="KAK8852317.1"/>
    </source>
</evidence>